<evidence type="ECO:0000313" key="2">
    <source>
        <dbReference type="Proteomes" id="UP000248012"/>
    </source>
</evidence>
<dbReference type="Proteomes" id="UP000248012">
    <property type="component" value="Unassembled WGS sequence"/>
</dbReference>
<dbReference type="EMBL" id="QFVT01000003">
    <property type="protein sequence ID" value="PYC48197.1"/>
    <property type="molecule type" value="Genomic_DNA"/>
</dbReference>
<reference evidence="1 2" key="1">
    <citation type="submission" date="2018-05" db="EMBL/GenBank/DDBJ databases">
        <title>Oceanovita maritima gen. nov., sp. nov., a marine bacterium in the family Rhodobacteraceae isolated from surface seawater of Lundu port Xiamen, China.</title>
        <authorList>
            <person name="Hetharua B.H."/>
            <person name="Min D."/>
            <person name="Liao H."/>
            <person name="Tian Y."/>
        </authorList>
    </citation>
    <scope>NUCLEOTIDE SEQUENCE [LARGE SCALE GENOMIC DNA]</scope>
    <source>
        <strain evidence="1 2">FSX-11</strain>
    </source>
</reference>
<proteinExistence type="predicted"/>
<sequence length="118" mass="13494">MDVTKPKTEDRSYRSMALTLKASRCLDGASDEERKLAFDLATHYLARLNYKGNPVSDDQPFPFPRIMDMGNGPENIGMPWQVGDAWGMLQGYFHCPDEYTPEELEQIRGRISHLLVDE</sequence>
<organism evidence="1 2">
    <name type="scientific">Litorivita pollutaquae</name>
    <dbReference type="NCBI Taxonomy" id="2200892"/>
    <lineage>
        <taxon>Bacteria</taxon>
        <taxon>Pseudomonadati</taxon>
        <taxon>Pseudomonadota</taxon>
        <taxon>Alphaproteobacteria</taxon>
        <taxon>Rhodobacterales</taxon>
        <taxon>Paracoccaceae</taxon>
        <taxon>Litorivita</taxon>
    </lineage>
</organism>
<gene>
    <name evidence="1" type="ORF">DI396_04090</name>
</gene>
<protein>
    <submittedName>
        <fullName evidence="1">Uncharacterized protein</fullName>
    </submittedName>
</protein>
<name>A0A2V4NP49_9RHOB</name>
<keyword evidence="2" id="KW-1185">Reference proteome</keyword>
<dbReference type="AlphaFoldDB" id="A0A2V4NP49"/>
<evidence type="ECO:0000313" key="1">
    <source>
        <dbReference type="EMBL" id="PYC48197.1"/>
    </source>
</evidence>
<comment type="caution">
    <text evidence="1">The sequence shown here is derived from an EMBL/GenBank/DDBJ whole genome shotgun (WGS) entry which is preliminary data.</text>
</comment>
<accession>A0A2V4NP49</accession>